<name>A0A7S7SJB2_PALFE</name>
<organism evidence="2 3">
    <name type="scientific">Paludibaculum fermentans</name>
    <dbReference type="NCBI Taxonomy" id="1473598"/>
    <lineage>
        <taxon>Bacteria</taxon>
        <taxon>Pseudomonadati</taxon>
        <taxon>Acidobacteriota</taxon>
        <taxon>Terriglobia</taxon>
        <taxon>Bryobacterales</taxon>
        <taxon>Bryobacteraceae</taxon>
        <taxon>Paludibaculum</taxon>
    </lineage>
</organism>
<feature type="transmembrane region" description="Helical" evidence="1">
    <location>
        <begin position="75"/>
        <end position="94"/>
    </location>
</feature>
<proteinExistence type="predicted"/>
<feature type="transmembrane region" description="Helical" evidence="1">
    <location>
        <begin position="20"/>
        <end position="39"/>
    </location>
</feature>
<reference evidence="2 3" key="1">
    <citation type="submission" date="2020-10" db="EMBL/GenBank/DDBJ databases">
        <title>Complete genome sequence of Paludibaculum fermentans P105T, a facultatively anaerobic acidobacterium capable of dissimilatory Fe(III) reduction.</title>
        <authorList>
            <person name="Dedysh S.N."/>
            <person name="Beletsky A.V."/>
            <person name="Kulichevskaya I.S."/>
            <person name="Mardanov A.V."/>
            <person name="Ravin N.V."/>
        </authorList>
    </citation>
    <scope>NUCLEOTIDE SEQUENCE [LARGE SCALE GENOMIC DNA]</scope>
    <source>
        <strain evidence="2 3">P105</strain>
    </source>
</reference>
<dbReference type="AlphaFoldDB" id="A0A7S7SJB2"/>
<dbReference type="Proteomes" id="UP000593892">
    <property type="component" value="Chromosome"/>
</dbReference>
<feature type="transmembrane region" description="Helical" evidence="1">
    <location>
        <begin position="45"/>
        <end position="68"/>
    </location>
</feature>
<dbReference type="RefSeq" id="WP_194449559.1">
    <property type="nucleotide sequence ID" value="NZ_CP063849.1"/>
</dbReference>
<keyword evidence="3" id="KW-1185">Reference proteome</keyword>
<sequence>MPIPFAVLCGVVCVRPWQRLLPAVLLVCLAWHLAFSVAIRGDQNSHAAIGMYLAGLVGGLVVGLGMAVGWGKGGWVRISAMTGAVGLVSAWPFTLRWPEYGMSLCFVVWQVSVGMCVYALARLARWRGETGLQSAEKLSQ</sequence>
<evidence type="ECO:0000313" key="3">
    <source>
        <dbReference type="Proteomes" id="UP000593892"/>
    </source>
</evidence>
<keyword evidence="1" id="KW-0812">Transmembrane</keyword>
<gene>
    <name evidence="2" type="ORF">IRI77_35020</name>
</gene>
<feature type="transmembrane region" description="Helical" evidence="1">
    <location>
        <begin position="100"/>
        <end position="121"/>
    </location>
</feature>
<dbReference type="EMBL" id="CP063849">
    <property type="protein sequence ID" value="QOY87892.1"/>
    <property type="molecule type" value="Genomic_DNA"/>
</dbReference>
<dbReference type="KEGG" id="pfer:IRI77_35020"/>
<protein>
    <submittedName>
        <fullName evidence="2">Uncharacterized protein</fullName>
    </submittedName>
</protein>
<evidence type="ECO:0000313" key="2">
    <source>
        <dbReference type="EMBL" id="QOY87892.1"/>
    </source>
</evidence>
<keyword evidence="1" id="KW-1133">Transmembrane helix</keyword>
<keyword evidence="1" id="KW-0472">Membrane</keyword>
<accession>A0A7S7SJB2</accession>
<evidence type="ECO:0000256" key="1">
    <source>
        <dbReference type="SAM" id="Phobius"/>
    </source>
</evidence>